<evidence type="ECO:0000313" key="2">
    <source>
        <dbReference type="EMBL" id="KDQ13106.1"/>
    </source>
</evidence>
<proteinExistence type="predicted"/>
<feature type="region of interest" description="Disordered" evidence="1">
    <location>
        <begin position="1"/>
        <end position="67"/>
    </location>
</feature>
<gene>
    <name evidence="2" type="ORF">BOTBODRAFT_56388</name>
</gene>
<evidence type="ECO:0000256" key="1">
    <source>
        <dbReference type="SAM" id="MobiDB-lite"/>
    </source>
</evidence>
<dbReference type="Proteomes" id="UP000027195">
    <property type="component" value="Unassembled WGS sequence"/>
</dbReference>
<dbReference type="InParanoid" id="A0A067MNE6"/>
<accession>A0A067MNE6</accession>
<feature type="compositionally biased region" description="Polar residues" evidence="1">
    <location>
        <begin position="12"/>
        <end position="33"/>
    </location>
</feature>
<evidence type="ECO:0000313" key="3">
    <source>
        <dbReference type="Proteomes" id="UP000027195"/>
    </source>
</evidence>
<reference evidence="3" key="1">
    <citation type="journal article" date="2014" name="Proc. Natl. Acad. Sci. U.S.A.">
        <title>Extensive sampling of basidiomycete genomes demonstrates inadequacy of the white-rot/brown-rot paradigm for wood decay fungi.</title>
        <authorList>
            <person name="Riley R."/>
            <person name="Salamov A.A."/>
            <person name="Brown D.W."/>
            <person name="Nagy L.G."/>
            <person name="Floudas D."/>
            <person name="Held B.W."/>
            <person name="Levasseur A."/>
            <person name="Lombard V."/>
            <person name="Morin E."/>
            <person name="Otillar R."/>
            <person name="Lindquist E.A."/>
            <person name="Sun H."/>
            <person name="LaButti K.M."/>
            <person name="Schmutz J."/>
            <person name="Jabbour D."/>
            <person name="Luo H."/>
            <person name="Baker S.E."/>
            <person name="Pisabarro A.G."/>
            <person name="Walton J.D."/>
            <person name="Blanchette R.A."/>
            <person name="Henrissat B."/>
            <person name="Martin F."/>
            <person name="Cullen D."/>
            <person name="Hibbett D.S."/>
            <person name="Grigoriev I.V."/>
        </authorList>
    </citation>
    <scope>NUCLEOTIDE SEQUENCE [LARGE SCALE GENOMIC DNA]</scope>
    <source>
        <strain evidence="3">FD-172 SS1</strain>
    </source>
</reference>
<dbReference type="HOGENOM" id="CLU_2637754_0_0_1"/>
<keyword evidence="3" id="KW-1185">Reference proteome</keyword>
<dbReference type="AlphaFoldDB" id="A0A067MNE6"/>
<sequence length="77" mass="7554">MHSKASPACTHTKASLSYARTKTSPACTKTASVRTPVLPPALPGAPTAGVSAHAHPGVRPSLSAGPAGVVIMGGRAV</sequence>
<protein>
    <submittedName>
        <fullName evidence="2">Uncharacterized protein</fullName>
    </submittedName>
</protein>
<dbReference type="EMBL" id="KL198046">
    <property type="protein sequence ID" value="KDQ13106.1"/>
    <property type="molecule type" value="Genomic_DNA"/>
</dbReference>
<organism evidence="2 3">
    <name type="scientific">Botryobasidium botryosum (strain FD-172 SS1)</name>
    <dbReference type="NCBI Taxonomy" id="930990"/>
    <lineage>
        <taxon>Eukaryota</taxon>
        <taxon>Fungi</taxon>
        <taxon>Dikarya</taxon>
        <taxon>Basidiomycota</taxon>
        <taxon>Agaricomycotina</taxon>
        <taxon>Agaricomycetes</taxon>
        <taxon>Cantharellales</taxon>
        <taxon>Botryobasidiaceae</taxon>
        <taxon>Botryobasidium</taxon>
    </lineage>
</organism>
<name>A0A067MNE6_BOTB1</name>